<proteinExistence type="predicted"/>
<sequence length="115" mass="12543">MTQALLSLYTQEAFSMVCFLGSMMMVVALLVFTAFAFGHAKVILSPCGKDDNYTTEVVDNMRKASPGMVGNQTIGSCITKQCRCTSVSNTGYWVRPYSRTSVLTIEATRTPKPPA</sequence>
<keyword evidence="1" id="KW-1133">Transmembrane helix</keyword>
<organism evidence="2 3">
    <name type="scientific">Batillaria attramentaria</name>
    <dbReference type="NCBI Taxonomy" id="370345"/>
    <lineage>
        <taxon>Eukaryota</taxon>
        <taxon>Metazoa</taxon>
        <taxon>Spiralia</taxon>
        <taxon>Lophotrochozoa</taxon>
        <taxon>Mollusca</taxon>
        <taxon>Gastropoda</taxon>
        <taxon>Caenogastropoda</taxon>
        <taxon>Sorbeoconcha</taxon>
        <taxon>Cerithioidea</taxon>
        <taxon>Batillariidae</taxon>
        <taxon>Batillaria</taxon>
    </lineage>
</organism>
<dbReference type="EMBL" id="JACVVK020000665">
    <property type="protein sequence ID" value="KAK7457995.1"/>
    <property type="molecule type" value="Genomic_DNA"/>
</dbReference>
<keyword evidence="1" id="KW-0472">Membrane</keyword>
<accession>A0ABD0J3R3</accession>
<evidence type="ECO:0000313" key="3">
    <source>
        <dbReference type="Proteomes" id="UP001519460"/>
    </source>
</evidence>
<evidence type="ECO:0000256" key="1">
    <source>
        <dbReference type="SAM" id="Phobius"/>
    </source>
</evidence>
<evidence type="ECO:0000313" key="2">
    <source>
        <dbReference type="EMBL" id="KAK7457995.1"/>
    </source>
</evidence>
<dbReference type="Proteomes" id="UP001519460">
    <property type="component" value="Unassembled WGS sequence"/>
</dbReference>
<keyword evidence="3" id="KW-1185">Reference proteome</keyword>
<reference evidence="2 3" key="1">
    <citation type="journal article" date="2023" name="Sci. Data">
        <title>Genome assembly of the Korean intertidal mud-creeper Batillaria attramentaria.</title>
        <authorList>
            <person name="Patra A.K."/>
            <person name="Ho P.T."/>
            <person name="Jun S."/>
            <person name="Lee S.J."/>
            <person name="Kim Y."/>
            <person name="Won Y.J."/>
        </authorList>
    </citation>
    <scope>NUCLEOTIDE SEQUENCE [LARGE SCALE GENOMIC DNA]</scope>
    <source>
        <strain evidence="2">Wonlab-2016</strain>
    </source>
</reference>
<gene>
    <name evidence="2" type="ORF">BaRGS_00039116</name>
</gene>
<dbReference type="AlphaFoldDB" id="A0ABD0J3R3"/>
<protein>
    <submittedName>
        <fullName evidence="2">Uncharacterized protein</fullName>
    </submittedName>
</protein>
<name>A0ABD0J3R3_9CAEN</name>
<keyword evidence="1" id="KW-0812">Transmembrane</keyword>
<feature type="transmembrane region" description="Helical" evidence="1">
    <location>
        <begin position="13"/>
        <end position="37"/>
    </location>
</feature>
<comment type="caution">
    <text evidence="2">The sequence shown here is derived from an EMBL/GenBank/DDBJ whole genome shotgun (WGS) entry which is preliminary data.</text>
</comment>